<dbReference type="Gene3D" id="3.40.630.30">
    <property type="match status" value="1"/>
</dbReference>
<comment type="catalytic activity">
    <reaction evidence="7 9">
        <text>a fatty acyl-[ACP] + S-adenosyl-L-methionine = an N-acyl-L-homoserine lactone + S-methyl-5'-thioadenosine + holo-[ACP] + H(+)</text>
        <dbReference type="Rhea" id="RHEA:10096"/>
        <dbReference type="Rhea" id="RHEA-COMP:9685"/>
        <dbReference type="Rhea" id="RHEA-COMP:14125"/>
        <dbReference type="ChEBI" id="CHEBI:15378"/>
        <dbReference type="ChEBI" id="CHEBI:17509"/>
        <dbReference type="ChEBI" id="CHEBI:55474"/>
        <dbReference type="ChEBI" id="CHEBI:59789"/>
        <dbReference type="ChEBI" id="CHEBI:64479"/>
        <dbReference type="ChEBI" id="CHEBI:138651"/>
        <dbReference type="EC" id="2.3.1.184"/>
    </reaction>
</comment>
<evidence type="ECO:0000256" key="3">
    <source>
        <dbReference type="ARBA" id="ARBA00022654"/>
    </source>
</evidence>
<proteinExistence type="inferred from homology"/>
<keyword evidence="5 9" id="KW-0949">S-adenosyl-L-methionine</keyword>
<dbReference type="InterPro" id="IPR001690">
    <property type="entry name" value="Autoind_synthase"/>
</dbReference>
<evidence type="ECO:0000256" key="4">
    <source>
        <dbReference type="ARBA" id="ARBA00022679"/>
    </source>
</evidence>
<reference evidence="11" key="1">
    <citation type="journal article" date="2019" name="Int. J. Syst. Evol. Microbiol.">
        <title>The Global Catalogue of Microorganisms (GCM) 10K type strain sequencing project: providing services to taxonomists for standard genome sequencing and annotation.</title>
        <authorList>
            <consortium name="The Broad Institute Genomics Platform"/>
            <consortium name="The Broad Institute Genome Sequencing Center for Infectious Disease"/>
            <person name="Wu L."/>
            <person name="Ma J."/>
        </authorList>
    </citation>
    <scope>NUCLEOTIDE SEQUENCE [LARGE SCALE GENOMIC DNA]</scope>
    <source>
        <strain evidence="11">JCM 13501</strain>
    </source>
</reference>
<evidence type="ECO:0000256" key="7">
    <source>
        <dbReference type="ARBA" id="ARBA00048576"/>
    </source>
</evidence>
<evidence type="ECO:0000256" key="8">
    <source>
        <dbReference type="PROSITE-ProRule" id="PRU00533"/>
    </source>
</evidence>
<evidence type="ECO:0000313" key="10">
    <source>
        <dbReference type="EMBL" id="GGM32566.1"/>
    </source>
</evidence>
<dbReference type="PRINTS" id="PR01549">
    <property type="entry name" value="AUTOINDCRSYN"/>
</dbReference>
<evidence type="ECO:0000256" key="2">
    <source>
        <dbReference type="ARBA" id="ARBA00018768"/>
    </source>
</evidence>
<dbReference type="PROSITE" id="PS51187">
    <property type="entry name" value="AUTOINDUCER_SYNTH_2"/>
    <property type="match status" value="1"/>
</dbReference>
<dbReference type="EC" id="2.3.1.184" evidence="1 9"/>
<comment type="similarity">
    <text evidence="8 9">Belongs to the autoinducer synthase family.</text>
</comment>
<evidence type="ECO:0000313" key="11">
    <source>
        <dbReference type="Proteomes" id="UP000616499"/>
    </source>
</evidence>
<keyword evidence="4 9" id="KW-0808">Transferase</keyword>
<dbReference type="PANTHER" id="PTHR39322">
    <property type="entry name" value="ACYL-HOMOSERINE-LACTONE SYNTHASE"/>
    <property type="match status" value="1"/>
</dbReference>
<evidence type="ECO:0000256" key="9">
    <source>
        <dbReference type="RuleBase" id="RU361135"/>
    </source>
</evidence>
<dbReference type="Proteomes" id="UP000616499">
    <property type="component" value="Unassembled WGS sequence"/>
</dbReference>
<dbReference type="PANTHER" id="PTHR39322:SF1">
    <property type="entry name" value="ISOVALERYL-HOMOSERINE LACTONE SYNTHASE"/>
    <property type="match status" value="1"/>
</dbReference>
<evidence type="ECO:0000256" key="5">
    <source>
        <dbReference type="ARBA" id="ARBA00022691"/>
    </source>
</evidence>
<protein>
    <recommendedName>
        <fullName evidence="2 9">Acyl-homoserine-lactone synthase</fullName>
        <ecNumber evidence="1 9">2.3.1.184</ecNumber>
    </recommendedName>
    <alternativeName>
        <fullName evidence="9">Autoinducer synthesis protein</fullName>
    </alternativeName>
</protein>
<dbReference type="RefSeq" id="WP_188868721.1">
    <property type="nucleotide sequence ID" value="NZ_BMNW01000038.1"/>
</dbReference>
<dbReference type="EMBL" id="BMNW01000038">
    <property type="protein sequence ID" value="GGM32566.1"/>
    <property type="molecule type" value="Genomic_DNA"/>
</dbReference>
<name>A0ABQ2H559_9PSED</name>
<dbReference type="SUPFAM" id="SSF55729">
    <property type="entry name" value="Acyl-CoA N-acyltransferases (Nat)"/>
    <property type="match status" value="1"/>
</dbReference>
<sequence>MTNILIQVSCNMDYSLKLKFAQFRYKIFVEKLGWEINEAFKEEGLEQDEFDRDDTAYIYLLTEHNDVVAYARLLPTTSEYLLGNVFPFLCDAPPPRSCHILEISRYVYVGKTESSAAISFFRNCLLFAKKMGATDVVAVTSVGLERLFERNGIETERLGGPKRYKGEMLVGLKFPLKKVQDCNNTIEAPVGRFSEVTI</sequence>
<accession>A0ABQ2H559</accession>
<organism evidence="10 11">
    <name type="scientific">Pseudomonas asuensis</name>
    <dbReference type="NCBI Taxonomy" id="1825787"/>
    <lineage>
        <taxon>Bacteria</taxon>
        <taxon>Pseudomonadati</taxon>
        <taxon>Pseudomonadota</taxon>
        <taxon>Gammaproteobacteria</taxon>
        <taxon>Pseudomonadales</taxon>
        <taxon>Pseudomonadaceae</taxon>
        <taxon>Pseudomonas</taxon>
    </lineage>
</organism>
<dbReference type="InterPro" id="IPR016181">
    <property type="entry name" value="Acyl_CoA_acyltransferase"/>
</dbReference>
<evidence type="ECO:0000256" key="6">
    <source>
        <dbReference type="ARBA" id="ARBA00022929"/>
    </source>
</evidence>
<dbReference type="Pfam" id="PF00765">
    <property type="entry name" value="Autoind_synth"/>
    <property type="match status" value="1"/>
</dbReference>
<keyword evidence="11" id="KW-1185">Reference proteome</keyword>
<gene>
    <name evidence="10" type="primary">rhlI</name>
    <name evidence="10" type="ORF">GCM10009425_48800</name>
</gene>
<dbReference type="InterPro" id="IPR018311">
    <property type="entry name" value="Autoind_synth_CS"/>
</dbReference>
<evidence type="ECO:0000256" key="1">
    <source>
        <dbReference type="ARBA" id="ARBA00012340"/>
    </source>
</evidence>
<keyword evidence="6 8" id="KW-0071">Autoinducer synthesis</keyword>
<dbReference type="PROSITE" id="PS00949">
    <property type="entry name" value="AUTOINDUCER_SYNTH_1"/>
    <property type="match status" value="1"/>
</dbReference>
<comment type="caution">
    <text evidence="10">The sequence shown here is derived from an EMBL/GenBank/DDBJ whole genome shotgun (WGS) entry which is preliminary data.</text>
</comment>
<keyword evidence="3 8" id="KW-0673">Quorum sensing</keyword>